<feature type="domain" description="DXP reductoisomerase C-terminal" evidence="12">
    <location>
        <begin position="266"/>
        <end position="382"/>
    </location>
</feature>
<dbReference type="SUPFAM" id="SSF51735">
    <property type="entry name" value="NAD(P)-binding Rossmann-fold domains"/>
    <property type="match status" value="1"/>
</dbReference>
<dbReference type="KEGG" id="tcd:AAIA72_05930"/>
<dbReference type="Pfam" id="PF13288">
    <property type="entry name" value="DXPR_C"/>
    <property type="match status" value="1"/>
</dbReference>
<reference evidence="13" key="1">
    <citation type="submission" date="2024-05" db="EMBL/GenBank/DDBJ databases">
        <title>Genome sequencing of novel strain.</title>
        <authorList>
            <person name="Ganbat D."/>
            <person name="Ganbat S."/>
            <person name="Lee S.-J."/>
        </authorList>
    </citation>
    <scope>NUCLEOTIDE SEQUENCE</scope>
    <source>
        <strain evidence="13">SMD15-11</strain>
    </source>
</reference>
<dbReference type="FunFam" id="3.40.50.720:FF:000045">
    <property type="entry name" value="1-deoxy-D-xylulose 5-phosphate reductoisomerase"/>
    <property type="match status" value="1"/>
</dbReference>
<dbReference type="NCBIfam" id="TIGR00243">
    <property type="entry name" value="Dxr"/>
    <property type="match status" value="1"/>
</dbReference>
<dbReference type="SUPFAM" id="SSF55347">
    <property type="entry name" value="Glyceraldehyde-3-phosphate dehydrogenase-like, C-terminal domain"/>
    <property type="match status" value="1"/>
</dbReference>
<comment type="similarity">
    <text evidence="2 9">Belongs to the DXR family.</text>
</comment>
<name>A0AB39V0E6_9GAMM</name>
<comment type="cofactor">
    <cofactor evidence="9">
        <name>Mg(2+)</name>
        <dbReference type="ChEBI" id="CHEBI:18420"/>
    </cofactor>
    <cofactor evidence="9">
        <name>Mn(2+)</name>
        <dbReference type="ChEBI" id="CHEBI:29035"/>
    </cofactor>
</comment>
<evidence type="ECO:0000256" key="2">
    <source>
        <dbReference type="ARBA" id="ARBA00006825"/>
    </source>
</evidence>
<dbReference type="EC" id="1.1.1.267" evidence="9"/>
<dbReference type="RefSeq" id="WP_369602496.1">
    <property type="nucleotide sequence ID" value="NZ_CP154858.1"/>
</dbReference>
<comment type="pathway">
    <text evidence="1 9">Isoprenoid biosynthesis; isopentenyl diphosphate biosynthesis via DXP pathway; isopentenyl diphosphate from 1-deoxy-D-xylulose 5-phosphate: step 1/6.</text>
</comment>
<dbReference type="InterPro" id="IPR013512">
    <property type="entry name" value="DXP_reductoisomerase_N"/>
</dbReference>
<dbReference type="NCBIfam" id="NF009114">
    <property type="entry name" value="PRK12464.1"/>
    <property type="match status" value="1"/>
</dbReference>
<keyword evidence="4 9" id="KW-0521">NADP</keyword>
<feature type="binding site" evidence="9">
    <location>
        <position position="121"/>
    </location>
    <ligand>
        <name>NADPH</name>
        <dbReference type="ChEBI" id="CHEBI:57783"/>
    </ligand>
</feature>
<feature type="binding site" evidence="9">
    <location>
        <position position="147"/>
    </location>
    <ligand>
        <name>Mn(2+)</name>
        <dbReference type="ChEBI" id="CHEBI:29035"/>
    </ligand>
</feature>
<evidence type="ECO:0000256" key="1">
    <source>
        <dbReference type="ARBA" id="ARBA00005094"/>
    </source>
</evidence>
<feature type="binding site" evidence="9">
    <location>
        <position position="38"/>
    </location>
    <ligand>
        <name>NADPH</name>
        <dbReference type="ChEBI" id="CHEBI:57783"/>
    </ligand>
</feature>
<organism evidence="13">
    <name type="scientific">Thermohahella caldifontis</name>
    <dbReference type="NCBI Taxonomy" id="3142973"/>
    <lineage>
        <taxon>Bacteria</taxon>
        <taxon>Pseudomonadati</taxon>
        <taxon>Pseudomonadota</taxon>
        <taxon>Gammaproteobacteria</taxon>
        <taxon>Oceanospirillales</taxon>
        <taxon>Hahellaceae</taxon>
        <taxon>Thermohahella</taxon>
    </lineage>
</organism>
<dbReference type="GO" id="GO:0030145">
    <property type="term" value="F:manganese ion binding"/>
    <property type="evidence" value="ECO:0007669"/>
    <property type="project" value="TreeGrafter"/>
</dbReference>
<accession>A0AB39V0E6</accession>
<evidence type="ECO:0000313" key="13">
    <source>
        <dbReference type="EMBL" id="XDT73505.1"/>
    </source>
</evidence>
<feature type="binding site" evidence="9">
    <location>
        <position position="222"/>
    </location>
    <ligand>
        <name>1-deoxy-D-xylulose 5-phosphate</name>
        <dbReference type="ChEBI" id="CHEBI:57792"/>
    </ligand>
</feature>
<evidence type="ECO:0000256" key="6">
    <source>
        <dbReference type="ARBA" id="ARBA00023211"/>
    </source>
</evidence>
<evidence type="ECO:0000256" key="8">
    <source>
        <dbReference type="ARBA" id="ARBA00048543"/>
    </source>
</evidence>
<comment type="function">
    <text evidence="9">Catalyzes the NADPH-dependent rearrangement and reduction of 1-deoxy-D-xylulose-5-phosphate (DXP) to 2-C-methyl-D-erythritol 4-phosphate (MEP).</text>
</comment>
<feature type="binding site" evidence="9">
    <location>
        <position position="119"/>
    </location>
    <ligand>
        <name>NADPH</name>
        <dbReference type="ChEBI" id="CHEBI:57783"/>
    </ligand>
</feature>
<dbReference type="InterPro" id="IPR026877">
    <property type="entry name" value="DXPR_C"/>
</dbReference>
<evidence type="ECO:0000256" key="3">
    <source>
        <dbReference type="ARBA" id="ARBA00022723"/>
    </source>
</evidence>
<dbReference type="PANTHER" id="PTHR30525:SF0">
    <property type="entry name" value="1-DEOXY-D-XYLULOSE 5-PHOSPHATE REDUCTOISOMERASE, CHLOROPLASTIC"/>
    <property type="match status" value="1"/>
</dbReference>
<feature type="binding site" evidence="9">
    <location>
        <position position="226"/>
    </location>
    <ligand>
        <name>1-deoxy-D-xylulose 5-phosphate</name>
        <dbReference type="ChEBI" id="CHEBI:57792"/>
    </ligand>
</feature>
<keyword evidence="6 9" id="KW-0464">Manganese</keyword>
<evidence type="ECO:0000259" key="10">
    <source>
        <dbReference type="Pfam" id="PF02670"/>
    </source>
</evidence>
<evidence type="ECO:0000259" key="12">
    <source>
        <dbReference type="Pfam" id="PF13288"/>
    </source>
</evidence>
<comment type="catalytic activity">
    <reaction evidence="8">
        <text>2-C-methyl-D-erythritol 4-phosphate + NADP(+) = 1-deoxy-D-xylulose 5-phosphate + NADPH + H(+)</text>
        <dbReference type="Rhea" id="RHEA:13717"/>
        <dbReference type="ChEBI" id="CHEBI:15378"/>
        <dbReference type="ChEBI" id="CHEBI:57783"/>
        <dbReference type="ChEBI" id="CHEBI:57792"/>
        <dbReference type="ChEBI" id="CHEBI:58262"/>
        <dbReference type="ChEBI" id="CHEBI:58349"/>
        <dbReference type="EC" id="1.1.1.267"/>
    </reaction>
    <physiologicalReaction direction="right-to-left" evidence="8">
        <dbReference type="Rhea" id="RHEA:13719"/>
    </physiologicalReaction>
</comment>
<dbReference type="InterPro" id="IPR013644">
    <property type="entry name" value="DXP_reductoisomerase_C"/>
</dbReference>
<feature type="binding site" evidence="9">
    <location>
        <position position="223"/>
    </location>
    <ligand>
        <name>1-deoxy-D-xylulose 5-phosphate</name>
        <dbReference type="ChEBI" id="CHEBI:57792"/>
    </ligand>
</feature>
<dbReference type="GO" id="GO:0070402">
    <property type="term" value="F:NADPH binding"/>
    <property type="evidence" value="ECO:0007669"/>
    <property type="project" value="InterPro"/>
</dbReference>
<dbReference type="PANTHER" id="PTHR30525">
    <property type="entry name" value="1-DEOXY-D-XYLULOSE 5-PHOSPHATE REDUCTOISOMERASE"/>
    <property type="match status" value="1"/>
</dbReference>
<feature type="domain" description="1-deoxy-D-xylulose 5-phosphate reductoisomerase C-terminal" evidence="11">
    <location>
        <begin position="141"/>
        <end position="234"/>
    </location>
</feature>
<dbReference type="AlphaFoldDB" id="A0AB39V0E6"/>
<evidence type="ECO:0000256" key="5">
    <source>
        <dbReference type="ARBA" id="ARBA00023002"/>
    </source>
</evidence>
<keyword evidence="7 9" id="KW-0414">Isoprene biosynthesis</keyword>
<feature type="binding site" evidence="9">
    <location>
        <position position="13"/>
    </location>
    <ligand>
        <name>NADPH</name>
        <dbReference type="ChEBI" id="CHEBI:57783"/>
    </ligand>
</feature>
<proteinExistence type="inferred from homology"/>
<dbReference type="HAMAP" id="MF_00183">
    <property type="entry name" value="DXP_reductoisom"/>
    <property type="match status" value="1"/>
</dbReference>
<comment type="caution">
    <text evidence="9">Lacks conserved residue(s) required for the propagation of feature annotation.</text>
</comment>
<evidence type="ECO:0000256" key="4">
    <source>
        <dbReference type="ARBA" id="ARBA00022857"/>
    </source>
</evidence>
<feature type="binding site" evidence="9">
    <location>
        <position position="120"/>
    </location>
    <ligand>
        <name>1-deoxy-D-xylulose 5-phosphate</name>
        <dbReference type="ChEBI" id="CHEBI:57792"/>
    </ligand>
</feature>
<keyword evidence="3 9" id="KW-0479">Metal-binding</keyword>
<keyword evidence="5 9" id="KW-0560">Oxidoreductase</keyword>
<feature type="binding site" evidence="9">
    <location>
        <position position="11"/>
    </location>
    <ligand>
        <name>NADPH</name>
        <dbReference type="ChEBI" id="CHEBI:57783"/>
    </ligand>
</feature>
<evidence type="ECO:0000259" key="11">
    <source>
        <dbReference type="Pfam" id="PF08436"/>
    </source>
</evidence>
<feature type="binding site" evidence="9">
    <location>
        <position position="14"/>
    </location>
    <ligand>
        <name>NADPH</name>
        <dbReference type="ChEBI" id="CHEBI:57783"/>
    </ligand>
</feature>
<feature type="binding site" evidence="9">
    <location>
        <position position="12"/>
    </location>
    <ligand>
        <name>NADPH</name>
        <dbReference type="ChEBI" id="CHEBI:57783"/>
    </ligand>
</feature>
<evidence type="ECO:0000256" key="9">
    <source>
        <dbReference type="HAMAP-Rule" id="MF_00183"/>
    </source>
</evidence>
<gene>
    <name evidence="9" type="primary">dxr</name>
    <name evidence="13" type="ORF">AAIA72_05930</name>
</gene>
<dbReference type="Pfam" id="PF02670">
    <property type="entry name" value="DXP_reductoisom"/>
    <property type="match status" value="1"/>
</dbReference>
<feature type="binding site" evidence="9">
    <location>
        <position position="145"/>
    </location>
    <ligand>
        <name>Mn(2+)</name>
        <dbReference type="ChEBI" id="CHEBI:29035"/>
    </ligand>
</feature>
<dbReference type="GO" id="GO:0030604">
    <property type="term" value="F:1-deoxy-D-xylulose-5-phosphate reductoisomerase activity"/>
    <property type="evidence" value="ECO:0007669"/>
    <property type="project" value="UniProtKB-UniRule"/>
</dbReference>
<dbReference type="EMBL" id="CP154858">
    <property type="protein sequence ID" value="XDT73505.1"/>
    <property type="molecule type" value="Genomic_DNA"/>
</dbReference>
<dbReference type="InterPro" id="IPR003821">
    <property type="entry name" value="DXP_reductoisomerase"/>
</dbReference>
<dbReference type="Gene3D" id="1.10.1740.10">
    <property type="match status" value="1"/>
</dbReference>
<protein>
    <recommendedName>
        <fullName evidence="9">1-deoxy-D-xylulose 5-phosphate reductoisomerase</fullName>
        <shortName evidence="9">DXP reductoisomerase</shortName>
        <ecNumber evidence="9">1.1.1.267</ecNumber>
    </recommendedName>
    <alternativeName>
        <fullName evidence="9">1-deoxyxylulose-5-phosphate reductoisomerase</fullName>
    </alternativeName>
    <alternativeName>
        <fullName evidence="9">2-C-methyl-D-erythritol 4-phosphate synthase</fullName>
    </alternativeName>
</protein>
<feature type="domain" description="1-deoxy-D-xylulose 5-phosphate reductoisomerase N-terminal" evidence="10">
    <location>
        <begin position="5"/>
        <end position="127"/>
    </location>
</feature>
<feature type="binding site" evidence="9">
    <location>
        <position position="146"/>
    </location>
    <ligand>
        <name>1-deoxy-D-xylulose 5-phosphate</name>
        <dbReference type="ChEBI" id="CHEBI:57792"/>
    </ligand>
</feature>
<feature type="binding site" evidence="9">
    <location>
        <position position="226"/>
    </location>
    <ligand>
        <name>Mn(2+)</name>
        <dbReference type="ChEBI" id="CHEBI:29035"/>
    </ligand>
</feature>
<keyword evidence="9" id="KW-0460">Magnesium</keyword>
<dbReference type="InterPro" id="IPR036291">
    <property type="entry name" value="NAD(P)-bd_dom_sf"/>
</dbReference>
<dbReference type="Gene3D" id="3.40.50.720">
    <property type="entry name" value="NAD(P)-binding Rossmann-like Domain"/>
    <property type="match status" value="1"/>
</dbReference>
<dbReference type="Pfam" id="PF08436">
    <property type="entry name" value="DXP_redisom_C"/>
    <property type="match status" value="1"/>
</dbReference>
<feature type="binding site" evidence="9">
    <location>
        <position position="204"/>
    </location>
    <ligand>
        <name>1-deoxy-D-xylulose 5-phosphate</name>
        <dbReference type="ChEBI" id="CHEBI:57792"/>
    </ligand>
</feature>
<feature type="binding site" evidence="9">
    <location>
        <position position="217"/>
    </location>
    <ligand>
        <name>1-deoxy-D-xylulose 5-phosphate</name>
        <dbReference type="ChEBI" id="CHEBI:57792"/>
    </ligand>
</feature>
<dbReference type="PIRSF" id="PIRSF006205">
    <property type="entry name" value="Dxp_reductismrs"/>
    <property type="match status" value="1"/>
</dbReference>
<feature type="binding site" evidence="9">
    <location>
        <position position="210"/>
    </location>
    <ligand>
        <name>NADPH</name>
        <dbReference type="ChEBI" id="CHEBI:57783"/>
    </ligand>
</feature>
<sequence length="396" mass="42463">MTRRVVILGATGSIGQSTLDILARHPETFELVGATAHRQTDALARIAQAHRCPWVAVTDPAVDVSDVAEVARVLQGEDAAVELIRLTRPDIVVAAIVGAAGLLPALEAVKQGCRVLLANKESLVMAGELFMAEVARHRTELLPVDSEHNAIFQALPAEAQQLWRRPDLRSHGVRGIVLTASGGPFRGRTAEQLGDVTPAEACAHPNWSMGRKISVDSATLMNKGLELIEACWLFGLSPSDIDVHIHPQSIVHSAVRYLDGSVVAQLGAPDMRTPIAYGLAWPDRLEAGVAPLDLFAARSLTFETPEPEVFRCLPLAARAFEAGGVAPAVLNAANEVAVEAFLNERIGFLTIAHVLESTLEKLDNFAAVSVEAVLEADDWARRAASEWIAKHSGNRS</sequence>
<dbReference type="GO" id="GO:0051484">
    <property type="term" value="P:isopentenyl diphosphate biosynthetic process, methylerythritol 4-phosphate pathway involved in terpenoid biosynthetic process"/>
    <property type="evidence" value="ECO:0007669"/>
    <property type="project" value="TreeGrafter"/>
</dbReference>
<dbReference type="InterPro" id="IPR036169">
    <property type="entry name" value="DXPR_C_sf"/>
</dbReference>
<feature type="binding site" evidence="9">
    <location>
        <position position="147"/>
    </location>
    <ligand>
        <name>1-deoxy-D-xylulose 5-phosphate</name>
        <dbReference type="ChEBI" id="CHEBI:57792"/>
    </ligand>
</feature>
<dbReference type="SUPFAM" id="SSF69055">
    <property type="entry name" value="1-deoxy-D-xylulose-5-phosphate reductoisomerase, C-terminal domain"/>
    <property type="match status" value="1"/>
</dbReference>
<evidence type="ECO:0000256" key="7">
    <source>
        <dbReference type="ARBA" id="ARBA00023229"/>
    </source>
</evidence>
<feature type="binding site" evidence="9">
    <location>
        <position position="181"/>
    </location>
    <ligand>
        <name>1-deoxy-D-xylulose 5-phosphate</name>
        <dbReference type="ChEBI" id="CHEBI:57792"/>
    </ligand>
</feature>